<reference evidence="2 3" key="2">
    <citation type="submission" date="2018-05" db="EMBL/GenBank/DDBJ databases">
        <authorList>
            <person name="Lanie J.A."/>
            <person name="Ng W.-L."/>
            <person name="Kazmierczak K.M."/>
            <person name="Andrzejewski T.M."/>
            <person name="Davidsen T.M."/>
            <person name="Wayne K.J."/>
            <person name="Tettelin H."/>
            <person name="Glass J.I."/>
            <person name="Rusch D."/>
            <person name="Podicherti R."/>
            <person name="Tsui H.-C.T."/>
            <person name="Winkler M.E."/>
        </authorList>
    </citation>
    <scope>NUCLEOTIDE SEQUENCE [LARGE SCALE GENOMIC DNA]</scope>
    <source>
        <strain evidence="2 3">C305</strain>
    </source>
</reference>
<protein>
    <recommendedName>
        <fullName evidence="1">Antitoxin SocA-like Panacea domain-containing protein</fullName>
    </recommendedName>
</protein>
<gene>
    <name evidence="2" type="ORF">DIT68_12525</name>
</gene>
<dbReference type="EMBL" id="QFRJ01000011">
    <property type="protein sequence ID" value="PWH84749.1"/>
    <property type="molecule type" value="Genomic_DNA"/>
</dbReference>
<reference evidence="2 3" key="1">
    <citation type="submission" date="2018-05" db="EMBL/GenBank/DDBJ databases">
        <title>Brumimicrobium oceani sp. nov., isolated from coastal sediment.</title>
        <authorList>
            <person name="Kou Y."/>
        </authorList>
    </citation>
    <scope>NUCLEOTIDE SEQUENCE [LARGE SCALE GENOMIC DNA]</scope>
    <source>
        <strain evidence="2 3">C305</strain>
    </source>
</reference>
<evidence type="ECO:0000313" key="3">
    <source>
        <dbReference type="Proteomes" id="UP000245370"/>
    </source>
</evidence>
<evidence type="ECO:0000313" key="2">
    <source>
        <dbReference type="EMBL" id="PWH84749.1"/>
    </source>
</evidence>
<accession>A0A2U2XAC0</accession>
<comment type="caution">
    <text evidence="2">The sequence shown here is derived from an EMBL/GenBank/DDBJ whole genome shotgun (WGS) entry which is preliminary data.</text>
</comment>
<dbReference type="Proteomes" id="UP000245370">
    <property type="component" value="Unassembled WGS sequence"/>
</dbReference>
<organism evidence="2 3">
    <name type="scientific">Brumimicrobium oceani</name>
    <dbReference type="NCBI Taxonomy" id="2100725"/>
    <lineage>
        <taxon>Bacteria</taxon>
        <taxon>Pseudomonadati</taxon>
        <taxon>Bacteroidota</taxon>
        <taxon>Flavobacteriia</taxon>
        <taxon>Flavobacteriales</taxon>
        <taxon>Crocinitomicaceae</taxon>
        <taxon>Brumimicrobium</taxon>
    </lineage>
</organism>
<name>A0A2U2XAC0_9FLAO</name>
<sequence>MQKLSYIKLSNEQIDKVGNSIIYFSERISGLSKTKALKLIYILDELSIKKSGIPFFNLKYKVWKFGPVSEEIFIDLSSEVTLLKNYIKRTSEEGTTMIEPLVKFNDDEFSDNDIDLLEFVIGEFGNKTTKELVYYTHRANSPWHKTAKENSVLDLLEKEVINNTEILIDMSSLINHDERKKDIYLDFIESN</sequence>
<evidence type="ECO:0000259" key="1">
    <source>
        <dbReference type="Pfam" id="PF13274"/>
    </source>
</evidence>
<feature type="domain" description="Antitoxin SocA-like Panacea" evidence="1">
    <location>
        <begin position="38"/>
        <end position="144"/>
    </location>
</feature>
<keyword evidence="3" id="KW-1185">Reference proteome</keyword>
<dbReference type="Pfam" id="PF13274">
    <property type="entry name" value="SocA_Panacea"/>
    <property type="match status" value="1"/>
</dbReference>
<dbReference type="InterPro" id="IPR025272">
    <property type="entry name" value="SocA_Panacea"/>
</dbReference>
<dbReference type="OrthoDB" id="9799173at2"/>
<dbReference type="RefSeq" id="WP_109360156.1">
    <property type="nucleotide sequence ID" value="NZ_QFRJ01000011.1"/>
</dbReference>
<dbReference type="AlphaFoldDB" id="A0A2U2XAC0"/>
<proteinExistence type="predicted"/>